<dbReference type="RefSeq" id="WP_170118849.1">
    <property type="nucleotide sequence ID" value="NZ_PYAS01000012.1"/>
</dbReference>
<name>A0A2P8FTZ5_9BACT</name>
<reference evidence="1 2" key="1">
    <citation type="submission" date="2018-03" db="EMBL/GenBank/DDBJ databases">
        <title>Genomic Encyclopedia of Archaeal and Bacterial Type Strains, Phase II (KMG-II): from individual species to whole genera.</title>
        <authorList>
            <person name="Goeker M."/>
        </authorList>
    </citation>
    <scope>NUCLEOTIDE SEQUENCE [LARGE SCALE GENOMIC DNA]</scope>
    <source>
        <strain evidence="1 2">DSM 29057</strain>
    </source>
</reference>
<protein>
    <submittedName>
        <fullName evidence="1">Uncharacterized protein</fullName>
    </submittedName>
</protein>
<organism evidence="1 2">
    <name type="scientific">Dyadobacter jiangsuensis</name>
    <dbReference type="NCBI Taxonomy" id="1591085"/>
    <lineage>
        <taxon>Bacteria</taxon>
        <taxon>Pseudomonadati</taxon>
        <taxon>Bacteroidota</taxon>
        <taxon>Cytophagia</taxon>
        <taxon>Cytophagales</taxon>
        <taxon>Spirosomataceae</taxon>
        <taxon>Dyadobacter</taxon>
    </lineage>
</organism>
<dbReference type="Proteomes" id="UP000241964">
    <property type="component" value="Unassembled WGS sequence"/>
</dbReference>
<keyword evidence="2" id="KW-1185">Reference proteome</keyword>
<evidence type="ECO:0000313" key="2">
    <source>
        <dbReference type="Proteomes" id="UP000241964"/>
    </source>
</evidence>
<proteinExistence type="predicted"/>
<evidence type="ECO:0000313" key="1">
    <source>
        <dbReference type="EMBL" id="PSL25194.1"/>
    </source>
</evidence>
<accession>A0A2P8FTZ5</accession>
<dbReference type="AlphaFoldDB" id="A0A2P8FTZ5"/>
<sequence>MKILDRKTIKPGKFTYDPSLDNLPTPKVALEKAERARKFFEEHPLPERLQRK</sequence>
<dbReference type="EMBL" id="PYAS01000012">
    <property type="protein sequence ID" value="PSL25194.1"/>
    <property type="molecule type" value="Genomic_DNA"/>
</dbReference>
<gene>
    <name evidence="1" type="ORF">CLV60_112113</name>
</gene>
<comment type="caution">
    <text evidence="1">The sequence shown here is derived from an EMBL/GenBank/DDBJ whole genome shotgun (WGS) entry which is preliminary data.</text>
</comment>